<dbReference type="Proteomes" id="UP001157006">
    <property type="component" value="Chromosome 4"/>
</dbReference>
<protein>
    <submittedName>
        <fullName evidence="1">Uncharacterized protein</fullName>
    </submittedName>
</protein>
<dbReference type="EMBL" id="OX451739">
    <property type="protein sequence ID" value="CAI8610163.1"/>
    <property type="molecule type" value="Genomic_DNA"/>
</dbReference>
<evidence type="ECO:0000313" key="2">
    <source>
        <dbReference type="Proteomes" id="UP001157006"/>
    </source>
</evidence>
<evidence type="ECO:0000313" key="1">
    <source>
        <dbReference type="EMBL" id="CAI8610163.1"/>
    </source>
</evidence>
<reference evidence="1 2" key="1">
    <citation type="submission" date="2023-01" db="EMBL/GenBank/DDBJ databases">
        <authorList>
            <person name="Kreplak J."/>
        </authorList>
    </citation>
    <scope>NUCLEOTIDE SEQUENCE [LARGE SCALE GENOMIC DNA]</scope>
</reference>
<dbReference type="AlphaFoldDB" id="A0AAV1AKI6"/>
<accession>A0AAV1AKI6</accession>
<sequence>MCHREWMLHGGWWGMSRRVAPFVLEGRWFRDLTMKGLLEAEAVMSKDVVVNFRENCVYGLEGKQKENRVLAWVGVAVKMVMDVAKVNVVLKVSFLYKKMS</sequence>
<proteinExistence type="predicted"/>
<keyword evidence="2" id="KW-1185">Reference proteome</keyword>
<organism evidence="1 2">
    <name type="scientific">Vicia faba</name>
    <name type="common">Broad bean</name>
    <name type="synonym">Faba vulgaris</name>
    <dbReference type="NCBI Taxonomy" id="3906"/>
    <lineage>
        <taxon>Eukaryota</taxon>
        <taxon>Viridiplantae</taxon>
        <taxon>Streptophyta</taxon>
        <taxon>Embryophyta</taxon>
        <taxon>Tracheophyta</taxon>
        <taxon>Spermatophyta</taxon>
        <taxon>Magnoliopsida</taxon>
        <taxon>eudicotyledons</taxon>
        <taxon>Gunneridae</taxon>
        <taxon>Pentapetalae</taxon>
        <taxon>rosids</taxon>
        <taxon>fabids</taxon>
        <taxon>Fabales</taxon>
        <taxon>Fabaceae</taxon>
        <taxon>Papilionoideae</taxon>
        <taxon>50 kb inversion clade</taxon>
        <taxon>NPAAA clade</taxon>
        <taxon>Hologalegina</taxon>
        <taxon>IRL clade</taxon>
        <taxon>Fabeae</taxon>
        <taxon>Vicia</taxon>
    </lineage>
</organism>
<gene>
    <name evidence="1" type="ORF">VFH_IV168440</name>
</gene>
<name>A0AAV1AKI6_VICFA</name>